<gene>
    <name evidence="1" type="ORF">AYY17_15060</name>
</gene>
<evidence type="ECO:0000313" key="2">
    <source>
        <dbReference type="Proteomes" id="UP000092247"/>
    </source>
</evidence>
<comment type="caution">
    <text evidence="1">The sequence shown here is derived from an EMBL/GenBank/DDBJ whole genome shotgun (WGS) entry which is preliminary data.</text>
</comment>
<dbReference type="GeneID" id="79718789"/>
<evidence type="ECO:0000313" key="1">
    <source>
        <dbReference type="EMBL" id="OBU10472.1"/>
    </source>
</evidence>
<name>A0A1B8HME0_9GAMM</name>
<dbReference type="RefSeq" id="WP_067421608.1">
    <property type="nucleotide sequence ID" value="NZ_LZEX01000003.1"/>
</dbReference>
<reference evidence="1 2" key="1">
    <citation type="submission" date="2016-06" db="EMBL/GenBank/DDBJ databases">
        <authorList>
            <person name="Kjaerup R.B."/>
            <person name="Dalgaard T.S."/>
            <person name="Juul-Madsen H.R."/>
        </authorList>
    </citation>
    <scope>NUCLEOTIDE SEQUENCE [LARGE SCALE GENOMIC DNA]</scope>
    <source>
        <strain evidence="1 2">GCSL-Mp3</strain>
    </source>
</reference>
<dbReference type="EMBL" id="LZEX01000003">
    <property type="protein sequence ID" value="OBU10472.1"/>
    <property type="molecule type" value="Genomic_DNA"/>
</dbReference>
<accession>A0A1B8HME0</accession>
<dbReference type="Proteomes" id="UP000092247">
    <property type="component" value="Unassembled WGS sequence"/>
</dbReference>
<dbReference type="AlphaFoldDB" id="A0A1B8HME0"/>
<proteinExistence type="predicted"/>
<sequence>MMIDAFYQTRLPEVVAEFARCVDTYNVWHSQTLSVCERLGFVNFSGPDFCVPDYFFRSRYEHIQKVTGFKLVDDDSLLAEPEHIPYALRNDNPVGEAISRELMQLAESALSTLGVDIKLYGEPGAVGYQRAICMMLGIDYRVTAGAVVGFSQVWAISDEKGNFSLVCSVPVNTRDGTMTYELPNMPEGWVDITAQQVIHLFNYHNSIVNKE</sequence>
<protein>
    <submittedName>
        <fullName evidence="1">Uncharacterized protein</fullName>
    </submittedName>
</protein>
<organism evidence="1 2">
    <name type="scientific">Morganella psychrotolerans</name>
    <dbReference type="NCBI Taxonomy" id="368603"/>
    <lineage>
        <taxon>Bacteria</taxon>
        <taxon>Pseudomonadati</taxon>
        <taxon>Pseudomonadota</taxon>
        <taxon>Gammaproteobacteria</taxon>
        <taxon>Enterobacterales</taxon>
        <taxon>Morganellaceae</taxon>
        <taxon>Morganella</taxon>
    </lineage>
</organism>